<dbReference type="Proteomes" id="UP000438983">
    <property type="component" value="Chromosome"/>
</dbReference>
<dbReference type="InterPro" id="IPR004629">
    <property type="entry name" value="WecG_TagA_CpsF"/>
</dbReference>
<dbReference type="PANTHER" id="PTHR34136">
    <property type="match status" value="1"/>
</dbReference>
<dbReference type="EMBL" id="CP046902">
    <property type="protein sequence ID" value="QGZ30969.1"/>
    <property type="molecule type" value="Genomic_DNA"/>
</dbReference>
<evidence type="ECO:0000256" key="1">
    <source>
        <dbReference type="ARBA" id="ARBA00022676"/>
    </source>
</evidence>
<dbReference type="Pfam" id="PF03808">
    <property type="entry name" value="Glyco_tran_WecG"/>
    <property type="match status" value="1"/>
</dbReference>
<accession>A0A6I6LJ84</accession>
<dbReference type="CDD" id="cd06533">
    <property type="entry name" value="Glyco_transf_WecG_TagA"/>
    <property type="match status" value="1"/>
</dbReference>
<dbReference type="NCBIfam" id="TIGR00696">
    <property type="entry name" value="wecG_tagA_cpsF"/>
    <property type="match status" value="1"/>
</dbReference>
<protein>
    <submittedName>
        <fullName evidence="3">WecB/TagA/CpsF family glycosyltransferase</fullName>
    </submittedName>
</protein>
<name>A0A6I6LJ84_STUST</name>
<dbReference type="GO" id="GO:0016758">
    <property type="term" value="F:hexosyltransferase activity"/>
    <property type="evidence" value="ECO:0007669"/>
    <property type="project" value="TreeGrafter"/>
</dbReference>
<keyword evidence="2 3" id="KW-0808">Transferase</keyword>
<reference evidence="3 4" key="1">
    <citation type="submission" date="2019-12" db="EMBL/GenBank/DDBJ databases">
        <title>Complete genome sequence of Pseudomonas stutzeri.</title>
        <authorList>
            <person name="Lim S.R."/>
            <person name="Kim J.H."/>
        </authorList>
    </citation>
    <scope>NUCLEOTIDE SEQUENCE [LARGE SCALE GENOMIC DNA]</scope>
    <source>
        <strain evidence="3 4">PM101005</strain>
    </source>
</reference>
<gene>
    <name evidence="3" type="ORF">GQA94_13175</name>
</gene>
<organism evidence="3 4">
    <name type="scientific">Stutzerimonas stutzeri</name>
    <name type="common">Pseudomonas stutzeri</name>
    <dbReference type="NCBI Taxonomy" id="316"/>
    <lineage>
        <taxon>Bacteria</taxon>
        <taxon>Pseudomonadati</taxon>
        <taxon>Pseudomonadota</taxon>
        <taxon>Gammaproteobacteria</taxon>
        <taxon>Pseudomonadales</taxon>
        <taxon>Pseudomonadaceae</taxon>
        <taxon>Stutzerimonas</taxon>
    </lineage>
</organism>
<keyword evidence="1" id="KW-0328">Glycosyltransferase</keyword>
<evidence type="ECO:0000313" key="4">
    <source>
        <dbReference type="Proteomes" id="UP000438983"/>
    </source>
</evidence>
<dbReference type="PANTHER" id="PTHR34136:SF1">
    <property type="entry name" value="UDP-N-ACETYL-D-MANNOSAMINURONIC ACID TRANSFERASE"/>
    <property type="match status" value="1"/>
</dbReference>
<evidence type="ECO:0000313" key="3">
    <source>
        <dbReference type="EMBL" id="QGZ30969.1"/>
    </source>
</evidence>
<dbReference type="RefSeq" id="WP_158188451.1">
    <property type="nucleotide sequence ID" value="NZ_CP046902.1"/>
</dbReference>
<dbReference type="OrthoDB" id="9808602at2"/>
<proteinExistence type="predicted"/>
<dbReference type="AlphaFoldDB" id="A0A6I6LJ84"/>
<evidence type="ECO:0000256" key="2">
    <source>
        <dbReference type="ARBA" id="ARBA00022679"/>
    </source>
</evidence>
<sequence length="262" mass="29901">MQKHPGRQETHADERPSCCNRQSTIRGFDIDFYDGSNAQLIDHIIEASERTFSYIVTPNVNHVVQLEDDPELRRAYADASHRICDSQVLKRLMTLLRTPVPEVIPGSSLTGELMCVAEAKSWRVTVIGSDASQIRTMRQLYPNVTFSHYNPPMGFFDHPQAVQACLDFVIRHPAELVVLAVGCPRQEILGRLIRADGRARGVGLCVGASIDFLSGKVRRAPRWMQRMSLEWLHRMCTEPRRLAKRYATDAVRMIPIVYRQFR</sequence>